<dbReference type="EMBL" id="DAAVQN010000014">
    <property type="protein sequence ID" value="HAF6147078.1"/>
    <property type="molecule type" value="Genomic_DNA"/>
</dbReference>
<dbReference type="AlphaFoldDB" id="A0A750C1D1"/>
<gene>
    <name evidence="1" type="ORF">G8J59_003926</name>
</gene>
<sequence>MQMHEHAGSAPVPAALTRDWEGKCMRFDAVMHAELKMAEHTEKTHKKTGIQVAGLSRLHCGYWPRYAPIIPGVNLITS</sequence>
<accession>A0A750C1D1</accession>
<proteinExistence type="predicted"/>
<comment type="caution">
    <text evidence="1">The sequence shown here is derived from an EMBL/GenBank/DDBJ whole genome shotgun (WGS) entry which is preliminary data.</text>
</comment>
<name>A0A750C1D1_SALER</name>
<reference evidence="1" key="1">
    <citation type="journal article" date="2018" name="Genome Biol.">
        <title>SKESA: strategic k-mer extension for scrupulous assemblies.</title>
        <authorList>
            <person name="Souvorov A."/>
            <person name="Agarwala R."/>
            <person name="Lipman D.J."/>
        </authorList>
    </citation>
    <scope>NUCLEOTIDE SEQUENCE</scope>
    <source>
        <strain evidence="1">MA.JM_06/52</strain>
    </source>
</reference>
<reference evidence="1" key="2">
    <citation type="submission" date="2020-02" db="EMBL/GenBank/DDBJ databases">
        <authorList>
            <consortium name="NCBI Pathogen Detection Project"/>
        </authorList>
    </citation>
    <scope>NUCLEOTIDE SEQUENCE</scope>
    <source>
        <strain evidence="1">MA.JM_06/52</strain>
    </source>
</reference>
<protein>
    <submittedName>
        <fullName evidence="1">Uncharacterized protein</fullName>
    </submittedName>
</protein>
<evidence type="ECO:0000313" key="1">
    <source>
        <dbReference type="EMBL" id="HAF6147078.1"/>
    </source>
</evidence>
<organism evidence="1">
    <name type="scientific">Salmonella enterica</name>
    <name type="common">Salmonella choleraesuis</name>
    <dbReference type="NCBI Taxonomy" id="28901"/>
    <lineage>
        <taxon>Bacteria</taxon>
        <taxon>Pseudomonadati</taxon>
        <taxon>Pseudomonadota</taxon>
        <taxon>Gammaproteobacteria</taxon>
        <taxon>Enterobacterales</taxon>
        <taxon>Enterobacteriaceae</taxon>
        <taxon>Salmonella</taxon>
    </lineage>
</organism>